<protein>
    <submittedName>
        <fullName evidence="1">Uncharacterized protein</fullName>
    </submittedName>
</protein>
<name>A0A1G8K8V0_9ACTN</name>
<dbReference type="EMBL" id="FNDJ01000005">
    <property type="protein sequence ID" value="SDI39888.1"/>
    <property type="molecule type" value="Genomic_DNA"/>
</dbReference>
<evidence type="ECO:0000313" key="2">
    <source>
        <dbReference type="Proteomes" id="UP000199202"/>
    </source>
</evidence>
<dbReference type="AlphaFoldDB" id="A0A1G8K8V0"/>
<sequence>MGGCAARGGGWTWDDRAAPGIRGGRAWHASPRTAPTRKPAYGADVTAIGVIVAVLADSATAGKALELVSGGTPIAGLLKTE</sequence>
<dbReference type="STRING" id="633440.SAMN05421869_105320"/>
<proteinExistence type="predicted"/>
<dbReference type="Proteomes" id="UP000199202">
    <property type="component" value="Unassembled WGS sequence"/>
</dbReference>
<keyword evidence="2" id="KW-1185">Reference proteome</keyword>
<dbReference type="RefSeq" id="WP_090931313.1">
    <property type="nucleotide sequence ID" value="NZ_FNDJ01000005.1"/>
</dbReference>
<reference evidence="1 2" key="1">
    <citation type="submission" date="2016-10" db="EMBL/GenBank/DDBJ databases">
        <authorList>
            <person name="de Groot N.N."/>
        </authorList>
    </citation>
    <scope>NUCLEOTIDE SEQUENCE [LARGE SCALE GENOMIC DNA]</scope>
    <source>
        <strain evidence="1 2">CGMCC 4.6533</strain>
    </source>
</reference>
<accession>A0A1G8K8V0</accession>
<evidence type="ECO:0000313" key="1">
    <source>
        <dbReference type="EMBL" id="SDI39888.1"/>
    </source>
</evidence>
<gene>
    <name evidence="1" type="ORF">SAMN05421869_105320</name>
</gene>
<organism evidence="1 2">
    <name type="scientific">Nonomuraea jiangxiensis</name>
    <dbReference type="NCBI Taxonomy" id="633440"/>
    <lineage>
        <taxon>Bacteria</taxon>
        <taxon>Bacillati</taxon>
        <taxon>Actinomycetota</taxon>
        <taxon>Actinomycetes</taxon>
        <taxon>Streptosporangiales</taxon>
        <taxon>Streptosporangiaceae</taxon>
        <taxon>Nonomuraea</taxon>
    </lineage>
</organism>